<dbReference type="EMBL" id="AP023086">
    <property type="protein sequence ID" value="BCD95939.1"/>
    <property type="molecule type" value="Genomic_DNA"/>
</dbReference>
<dbReference type="KEGG" id="marq:MARGE09_P0138"/>
<dbReference type="Gene3D" id="2.80.10.50">
    <property type="match status" value="1"/>
</dbReference>
<gene>
    <name evidence="1" type="ORF">MARGE09_P0138</name>
</gene>
<reference evidence="1 2" key="1">
    <citation type="journal article" date="2022" name="IScience">
        <title>An ultrasensitive nanofiber-based assay for enzymatic hydrolysis and deep-sea microbial degradation of cellulose.</title>
        <authorList>
            <person name="Tsudome M."/>
            <person name="Tachioka M."/>
            <person name="Miyazaki M."/>
            <person name="Uchimura K."/>
            <person name="Tsuda M."/>
            <person name="Takaki Y."/>
            <person name="Deguchi S."/>
        </authorList>
    </citation>
    <scope>NUCLEOTIDE SEQUENCE [LARGE SCALE GENOMIC DNA]</scope>
    <source>
        <strain evidence="1 2">GE09</strain>
    </source>
</reference>
<organism evidence="1 2">
    <name type="scientific">Marinagarivorans cellulosilyticus</name>
    <dbReference type="NCBI Taxonomy" id="2721545"/>
    <lineage>
        <taxon>Bacteria</taxon>
        <taxon>Pseudomonadati</taxon>
        <taxon>Pseudomonadota</taxon>
        <taxon>Gammaproteobacteria</taxon>
        <taxon>Cellvibrionales</taxon>
        <taxon>Cellvibrionaceae</taxon>
        <taxon>Marinagarivorans</taxon>
    </lineage>
</organism>
<dbReference type="RefSeq" id="WP_236985451.1">
    <property type="nucleotide sequence ID" value="NZ_AP023086.1"/>
</dbReference>
<dbReference type="CDD" id="cd23432">
    <property type="entry name" value="beta-trefoil_Ricin_EndoBetaGal-like"/>
    <property type="match status" value="1"/>
</dbReference>
<dbReference type="AlphaFoldDB" id="A0AAN1WE57"/>
<dbReference type="Proteomes" id="UP001320119">
    <property type="component" value="Chromosome"/>
</dbReference>
<accession>A0AAN1WE57</accession>
<proteinExistence type="predicted"/>
<evidence type="ECO:0000313" key="1">
    <source>
        <dbReference type="EMBL" id="BCD95939.1"/>
    </source>
</evidence>
<name>A0AAN1WE57_9GAMM</name>
<evidence type="ECO:0000313" key="2">
    <source>
        <dbReference type="Proteomes" id="UP001320119"/>
    </source>
</evidence>
<keyword evidence="2" id="KW-1185">Reference proteome</keyword>
<protein>
    <submittedName>
        <fullName evidence="1">Uncharacterized protein</fullName>
    </submittedName>
</protein>
<sequence length="861" mass="96274">MELFKKYILPTMVLGSMSTGALSEPLNFVDFNQEGDIQFKSIAIPVNFQDAVDPMDAADKQAIDDALNKPGYSGPNGNLLGSVYDYFQDMSHGKLHVTHEVVDPITVSIASGNSNTKMTCGDNTQRDPLYCALEEALATAIQKDPNLFDGMSVVEKDGKVELVSYLFITSDNVGQDFGGSTRHYQDDMSAGITAAGAVSASQISDSNGVVSVNTVTHELGHSIFEWPDIYATCAIYDAEERKCKETHGMSRHALMSSGSINGNPSPITPYFRATKKIFNGTIIEIDPSYSKTYKLNYNSGKAFKIYNPDNIKEFLSISAVNSTTNDFFSTGLGTGLAIWHHTEKSWTQGRPSSEIYPSKDPFSAIHYIEQADGLYELDQLRNNSGADAGDIFSEGDEFPVPSSFRDMTWWDSTAYNFTIGNIQLKNEYILFDITPKQESHISAKSYNSDSSIGPFIHSPECDDQPDCYDYLENTSTLWNASENADGRLKYTFIANAESVNFSAVVDFNNNGNDSFFYRLSNEESWHTQNNAQTNGFARLDIHTWNNLTPKQEYVLEIQRREDGSKLSGLTLNGASFLQESPIVMAADFQNPNSNTNFEIQPDHITYPNNGQNRINTSDFDKYISYSFITDDEGIVSLTAFADLPNESDDSFHYQISNVDQNFRKINNHSTNGFSPITLYNAIQLSPNSRYQLRIVEREDGAKISAFLISGGKFIASEPYQKDNPVTSHVNGPKRIINYWKQHTAINNQAGLDATTYESGWWSARWTLEYAGKGLYSIRNSWKGTYLQINNDTLELAAEPIGGNAALWKLVPGWITSGLGRNYRLQHSSDDTKFLHFEGEVFQYGEAEEDWHSSYWLINDFD</sequence>